<dbReference type="RefSeq" id="WP_093245644.1">
    <property type="nucleotide sequence ID" value="NZ_FNQF01000012.1"/>
</dbReference>
<evidence type="ECO:0000313" key="7">
    <source>
        <dbReference type="EMBL" id="SEA73217.1"/>
    </source>
</evidence>
<feature type="transmembrane region" description="Helical" evidence="5">
    <location>
        <begin position="25"/>
        <end position="49"/>
    </location>
</feature>
<name>A0A1H4DKV5_9FLAO</name>
<keyword evidence="3 5" id="KW-1133">Transmembrane helix</keyword>
<accession>A0A1H4DKV5</accession>
<keyword evidence="2 5" id="KW-0812">Transmembrane</keyword>
<dbReference type="STRING" id="908615.SAMN05421540_11210"/>
<feature type="transmembrane region" description="Helical" evidence="5">
    <location>
        <begin position="61"/>
        <end position="78"/>
    </location>
</feature>
<dbReference type="PANTHER" id="PTHR38480:SF1">
    <property type="entry name" value="SLR0254 PROTEIN"/>
    <property type="match status" value="1"/>
</dbReference>
<dbReference type="EMBL" id="FNQF01000012">
    <property type="protein sequence ID" value="SEA73217.1"/>
    <property type="molecule type" value="Genomic_DNA"/>
</dbReference>
<reference evidence="7 8" key="1">
    <citation type="submission" date="2016-10" db="EMBL/GenBank/DDBJ databases">
        <authorList>
            <person name="de Groot N.N."/>
        </authorList>
    </citation>
    <scope>NUCLEOTIDE SEQUENCE [LARGE SCALE GENOMIC DNA]</scope>
    <source>
        <strain evidence="7 8">DSM 23581</strain>
    </source>
</reference>
<feature type="domain" description="RDD" evidence="6">
    <location>
        <begin position="19"/>
        <end position="143"/>
    </location>
</feature>
<gene>
    <name evidence="7" type="ORF">SAMN05421540_11210</name>
</gene>
<feature type="transmembrane region" description="Helical" evidence="5">
    <location>
        <begin position="109"/>
        <end position="130"/>
    </location>
</feature>
<evidence type="ECO:0000256" key="5">
    <source>
        <dbReference type="SAM" id="Phobius"/>
    </source>
</evidence>
<evidence type="ECO:0000256" key="2">
    <source>
        <dbReference type="ARBA" id="ARBA00022692"/>
    </source>
</evidence>
<dbReference type="PANTHER" id="PTHR38480">
    <property type="entry name" value="SLR0254 PROTEIN"/>
    <property type="match status" value="1"/>
</dbReference>
<protein>
    <submittedName>
        <fullName evidence="7">Uncharacterized membrane protein YckC, RDD family</fullName>
    </submittedName>
</protein>
<evidence type="ECO:0000256" key="1">
    <source>
        <dbReference type="ARBA" id="ARBA00004141"/>
    </source>
</evidence>
<comment type="subcellular location">
    <subcellularLocation>
        <location evidence="1">Membrane</location>
        <topology evidence="1">Multi-pass membrane protein</topology>
    </subcellularLocation>
</comment>
<evidence type="ECO:0000256" key="4">
    <source>
        <dbReference type="ARBA" id="ARBA00023136"/>
    </source>
</evidence>
<dbReference type="InterPro" id="IPR010432">
    <property type="entry name" value="RDD"/>
</dbReference>
<keyword evidence="8" id="KW-1185">Reference proteome</keyword>
<proteinExistence type="predicted"/>
<sequence>MNIYQIETAQNVQILQTPASVLSRMLAYLIDYAVLIMYTIITVAILAAMDITPFESWATRLLIGLPFLLYFLLFEVFMNGQTIGKRLMNIRVVSIDGTKPKFSSYLIRWLLRVIEISMTSGSIAIVTILINGKGQRLGDLAAKTSVITEKRKSNFSKTIATDLPEDYTPKYPQVSLLSDDDIRRINEIYKSAKIEGKQDLIIILAQKVEKQMNIKANEKPLFFLKQVLQDYNFYTQG</sequence>
<evidence type="ECO:0000259" key="6">
    <source>
        <dbReference type="Pfam" id="PF06271"/>
    </source>
</evidence>
<dbReference type="GO" id="GO:0016020">
    <property type="term" value="C:membrane"/>
    <property type="evidence" value="ECO:0007669"/>
    <property type="project" value="UniProtKB-SubCell"/>
</dbReference>
<keyword evidence="4 5" id="KW-0472">Membrane</keyword>
<dbReference type="AlphaFoldDB" id="A0A1H4DKV5"/>
<dbReference type="Proteomes" id="UP000198820">
    <property type="component" value="Unassembled WGS sequence"/>
</dbReference>
<evidence type="ECO:0000313" key="8">
    <source>
        <dbReference type="Proteomes" id="UP000198820"/>
    </source>
</evidence>
<evidence type="ECO:0000256" key="3">
    <source>
        <dbReference type="ARBA" id="ARBA00022989"/>
    </source>
</evidence>
<organism evidence="7 8">
    <name type="scientific">Psychroflexus halocasei</name>
    <dbReference type="NCBI Taxonomy" id="908615"/>
    <lineage>
        <taxon>Bacteria</taxon>
        <taxon>Pseudomonadati</taxon>
        <taxon>Bacteroidota</taxon>
        <taxon>Flavobacteriia</taxon>
        <taxon>Flavobacteriales</taxon>
        <taxon>Flavobacteriaceae</taxon>
        <taxon>Psychroflexus</taxon>
    </lineage>
</organism>
<dbReference type="Pfam" id="PF06271">
    <property type="entry name" value="RDD"/>
    <property type="match status" value="1"/>
</dbReference>